<comment type="caution">
    <text evidence="2">The sequence shown here is derived from an EMBL/GenBank/DDBJ whole genome shotgun (WGS) entry which is preliminary data.</text>
</comment>
<organism evidence="2 3">
    <name type="scientific">Cellulomonas cellasea</name>
    <dbReference type="NCBI Taxonomy" id="43670"/>
    <lineage>
        <taxon>Bacteria</taxon>
        <taxon>Bacillati</taxon>
        <taxon>Actinomycetota</taxon>
        <taxon>Actinomycetes</taxon>
        <taxon>Micrococcales</taxon>
        <taxon>Cellulomonadaceae</taxon>
        <taxon>Cellulomonas</taxon>
    </lineage>
</organism>
<name>A0A7W4UBX3_9CELL</name>
<feature type="region of interest" description="Disordered" evidence="1">
    <location>
        <begin position="1"/>
        <end position="78"/>
    </location>
</feature>
<accession>A0A7W4UBX3</accession>
<evidence type="ECO:0000256" key="1">
    <source>
        <dbReference type="SAM" id="MobiDB-lite"/>
    </source>
</evidence>
<feature type="compositionally biased region" description="Basic residues" evidence="1">
    <location>
        <begin position="35"/>
        <end position="45"/>
    </location>
</feature>
<reference evidence="2 3" key="2">
    <citation type="submission" date="2020-08" db="EMBL/GenBank/DDBJ databases">
        <authorList>
            <person name="Partida-Martinez L."/>
            <person name="Huntemann M."/>
            <person name="Clum A."/>
            <person name="Wang J."/>
            <person name="Palaniappan K."/>
            <person name="Ritter S."/>
            <person name="Chen I.-M."/>
            <person name="Stamatis D."/>
            <person name="Reddy T."/>
            <person name="O'Malley R."/>
            <person name="Daum C."/>
            <person name="Shapiro N."/>
            <person name="Ivanova N."/>
            <person name="Kyrpides N."/>
            <person name="Woyke T."/>
        </authorList>
    </citation>
    <scope>NUCLEOTIDE SEQUENCE [LARGE SCALE GENOMIC DNA]</scope>
    <source>
        <strain evidence="2 3">RAS26</strain>
    </source>
</reference>
<evidence type="ECO:0000313" key="3">
    <source>
        <dbReference type="Proteomes" id="UP000518206"/>
    </source>
</evidence>
<feature type="compositionally biased region" description="Basic and acidic residues" evidence="1">
    <location>
        <begin position="68"/>
        <end position="78"/>
    </location>
</feature>
<sequence length="78" mass="8558">MLTHASRLSLVHTDCSGHGRRRAPRPRIPGSPHVLRLRHRRRHGGTRGVALGEDRGRGDPARPIGPRAEVDGIDPEHG</sequence>
<dbReference type="AlphaFoldDB" id="A0A7W4UBX3"/>
<evidence type="ECO:0000313" key="2">
    <source>
        <dbReference type="EMBL" id="MBB2921376.1"/>
    </source>
</evidence>
<reference evidence="2 3" key="1">
    <citation type="submission" date="2020-08" db="EMBL/GenBank/DDBJ databases">
        <title>The Agave Microbiome: Exploring the role of microbial communities in plant adaptations to desert environments.</title>
        <authorList>
            <person name="Partida-Martinez L.P."/>
        </authorList>
    </citation>
    <scope>NUCLEOTIDE SEQUENCE [LARGE SCALE GENOMIC DNA]</scope>
    <source>
        <strain evidence="2 3">RAS26</strain>
    </source>
</reference>
<dbReference type="Proteomes" id="UP000518206">
    <property type="component" value="Unassembled WGS sequence"/>
</dbReference>
<proteinExistence type="predicted"/>
<dbReference type="EMBL" id="JACHVX010000001">
    <property type="protein sequence ID" value="MBB2921376.1"/>
    <property type="molecule type" value="Genomic_DNA"/>
</dbReference>
<gene>
    <name evidence="2" type="ORF">FHR80_000270</name>
</gene>
<protein>
    <submittedName>
        <fullName evidence="2">Uncharacterized protein</fullName>
    </submittedName>
</protein>